<dbReference type="Pfam" id="PF05035">
    <property type="entry name" value="DGOK"/>
    <property type="match status" value="1"/>
</dbReference>
<dbReference type="Gene3D" id="3.30.420.300">
    <property type="entry name" value="2-keto-3-deoxy-galactonokinase, substrate binding domain"/>
    <property type="match status" value="1"/>
</dbReference>
<keyword evidence="2" id="KW-1185">Reference proteome</keyword>
<dbReference type="RefSeq" id="WP_284321669.1">
    <property type="nucleotide sequence ID" value="NZ_BSOB01000025.1"/>
</dbReference>
<sequence length="318" mass="34050">MKADVRLIGLDWGTSSLRAYLYDADGKVVASRREGWGIRHLPEGGFTAALHAVTADWPACRIVAAGMVGSRQGWLEVPYVDLPADATSIAHGMLRLDACDSHELWIAPGLRRHVPADVMRGEETQIIGALALQPLCQANTRFVLPGTHSKWATVVDGRIVAFDTVMTGEMYALLIKHSILGAGLPDFAASSFVERAFVRGVHTARDSGAEGVFGRLFSTRALMLAGELAATDVPDFLSGLLIGEEFRIALQRDNGVIAPLCLIGEAALCQRYTLAARQFGYAVPAVLEDASVQGLWQLASAAGLLTDARLHSYSGVTP</sequence>
<dbReference type="InterPro" id="IPR007729">
    <property type="entry name" value="DGOK"/>
</dbReference>
<evidence type="ECO:0000313" key="1">
    <source>
        <dbReference type="EMBL" id="GLQ93975.1"/>
    </source>
</evidence>
<dbReference type="EMBL" id="BSOB01000025">
    <property type="protein sequence ID" value="GLQ93975.1"/>
    <property type="molecule type" value="Genomic_DNA"/>
</dbReference>
<gene>
    <name evidence="1" type="primary">dgoK</name>
    <name evidence="1" type="ORF">GCM10007901_29260</name>
</gene>
<dbReference type="Gene3D" id="3.30.420.310">
    <property type="entry name" value="2-keto-3-deoxy-galactonokinase, C-terminal domain"/>
    <property type="match status" value="1"/>
</dbReference>
<reference evidence="2" key="1">
    <citation type="journal article" date="2019" name="Int. J. Syst. Evol. Microbiol.">
        <title>The Global Catalogue of Microorganisms (GCM) 10K type strain sequencing project: providing services to taxonomists for standard genome sequencing and annotation.</title>
        <authorList>
            <consortium name="The Broad Institute Genomics Platform"/>
            <consortium name="The Broad Institute Genome Sequencing Center for Infectious Disease"/>
            <person name="Wu L."/>
            <person name="Ma J."/>
        </authorList>
    </citation>
    <scope>NUCLEOTIDE SEQUENCE [LARGE SCALE GENOMIC DNA]</scope>
    <source>
        <strain evidence="2">NBRC 111980</strain>
    </source>
</reference>
<dbReference type="InterPro" id="IPR042257">
    <property type="entry name" value="DGOK_C"/>
</dbReference>
<evidence type="ECO:0000313" key="2">
    <source>
        <dbReference type="Proteomes" id="UP001156670"/>
    </source>
</evidence>
<accession>A0ABQ5XU77</accession>
<comment type="caution">
    <text evidence="1">The sequence shown here is derived from an EMBL/GenBank/DDBJ whole genome shotgun (WGS) entry which is preliminary data.</text>
</comment>
<proteinExistence type="predicted"/>
<dbReference type="InterPro" id="IPR043129">
    <property type="entry name" value="ATPase_NBD"/>
</dbReference>
<dbReference type="SUPFAM" id="SSF53067">
    <property type="entry name" value="Actin-like ATPase domain"/>
    <property type="match status" value="1"/>
</dbReference>
<dbReference type="InterPro" id="IPR042258">
    <property type="entry name" value="DGOK_N"/>
</dbReference>
<name>A0ABQ5XU77_9GAMM</name>
<dbReference type="CDD" id="cd24012">
    <property type="entry name" value="ASKHA_NBD_KDGal-kinase"/>
    <property type="match status" value="1"/>
</dbReference>
<protein>
    <submittedName>
        <fullName evidence="1">2-dehydro-3-deoxygalactonokinase</fullName>
    </submittedName>
</protein>
<organism evidence="1 2">
    <name type="scientific">Dyella acidisoli</name>
    <dbReference type="NCBI Taxonomy" id="1867834"/>
    <lineage>
        <taxon>Bacteria</taxon>
        <taxon>Pseudomonadati</taxon>
        <taxon>Pseudomonadota</taxon>
        <taxon>Gammaproteobacteria</taxon>
        <taxon>Lysobacterales</taxon>
        <taxon>Rhodanobacteraceae</taxon>
        <taxon>Dyella</taxon>
    </lineage>
</organism>
<dbReference type="Proteomes" id="UP001156670">
    <property type="component" value="Unassembled WGS sequence"/>
</dbReference>